<gene>
    <name evidence="1" type="ORF">S12H4_15336</name>
</gene>
<dbReference type="EMBL" id="BARW01007353">
    <property type="protein sequence ID" value="GAI86925.1"/>
    <property type="molecule type" value="Genomic_DNA"/>
</dbReference>
<evidence type="ECO:0000313" key="1">
    <source>
        <dbReference type="EMBL" id="GAI86925.1"/>
    </source>
</evidence>
<comment type="caution">
    <text evidence="1">The sequence shown here is derived from an EMBL/GenBank/DDBJ whole genome shotgun (WGS) entry which is preliminary data.</text>
</comment>
<evidence type="ECO:0008006" key="2">
    <source>
        <dbReference type="Google" id="ProtNLM"/>
    </source>
</evidence>
<dbReference type="AlphaFoldDB" id="X1TH75"/>
<proteinExistence type="predicted"/>
<protein>
    <recommendedName>
        <fullName evidence="2">Isochorismatase-like domain-containing protein</fullName>
    </recommendedName>
</protein>
<dbReference type="SUPFAM" id="SSF52499">
    <property type="entry name" value="Isochorismatase-like hydrolases"/>
    <property type="match status" value="1"/>
</dbReference>
<sequence length="70" mass="8206">MNSALLIIDMQKGFLDNRRCYPSINSTLEYINTAVELFNEIRKPILDEIKKFVEIETVKSVRLSKSKRED</sequence>
<name>X1TH75_9ZZZZ</name>
<accession>X1TH75</accession>
<organism evidence="1">
    <name type="scientific">marine sediment metagenome</name>
    <dbReference type="NCBI Taxonomy" id="412755"/>
    <lineage>
        <taxon>unclassified sequences</taxon>
        <taxon>metagenomes</taxon>
        <taxon>ecological metagenomes</taxon>
    </lineage>
</organism>
<reference evidence="1" key="1">
    <citation type="journal article" date="2014" name="Front. Microbiol.">
        <title>High frequency of phylogenetically diverse reductive dehalogenase-homologous genes in deep subseafloor sedimentary metagenomes.</title>
        <authorList>
            <person name="Kawai M."/>
            <person name="Futagami T."/>
            <person name="Toyoda A."/>
            <person name="Takaki Y."/>
            <person name="Nishi S."/>
            <person name="Hori S."/>
            <person name="Arai W."/>
            <person name="Tsubouchi T."/>
            <person name="Morono Y."/>
            <person name="Uchiyama I."/>
            <person name="Ito T."/>
            <person name="Fujiyama A."/>
            <person name="Inagaki F."/>
            <person name="Takami H."/>
        </authorList>
    </citation>
    <scope>NUCLEOTIDE SEQUENCE</scope>
    <source>
        <strain evidence="1">Expedition CK06-06</strain>
    </source>
</reference>
<dbReference type="InterPro" id="IPR036380">
    <property type="entry name" value="Isochorismatase-like_sf"/>
</dbReference>